<dbReference type="PANTHER" id="PTHR10505">
    <property type="entry name" value="CALCITONIN-RELATED"/>
    <property type="match status" value="1"/>
</dbReference>
<keyword evidence="4" id="KW-0964">Secreted</keyword>
<feature type="disulfide bond" evidence="8">
    <location>
        <begin position="133"/>
        <end position="138"/>
    </location>
</feature>
<feature type="transmembrane region" description="Helical" evidence="9">
    <location>
        <begin position="41"/>
        <end position="67"/>
    </location>
</feature>
<comment type="subcellular location">
    <subcellularLocation>
        <location evidence="2">Secreted</location>
    </subcellularLocation>
</comment>
<evidence type="ECO:0000256" key="9">
    <source>
        <dbReference type="SAM" id="Phobius"/>
    </source>
</evidence>
<keyword evidence="9" id="KW-1133">Transmembrane helix</keyword>
<evidence type="ECO:0000259" key="10">
    <source>
        <dbReference type="SMART" id="SM00113"/>
    </source>
</evidence>
<evidence type="ECO:0000256" key="6">
    <source>
        <dbReference type="ARBA" id="ARBA00022729"/>
    </source>
</evidence>
<dbReference type="GO" id="GO:0031716">
    <property type="term" value="F:calcitonin receptor binding"/>
    <property type="evidence" value="ECO:0007669"/>
    <property type="project" value="TreeGrafter"/>
</dbReference>
<dbReference type="GO" id="GO:0007189">
    <property type="term" value="P:adenylate cyclase-activating G protein-coupled receptor signaling pathway"/>
    <property type="evidence" value="ECO:0007669"/>
    <property type="project" value="TreeGrafter"/>
</dbReference>
<dbReference type="AlphaFoldDB" id="A0A673ZUJ0"/>
<evidence type="ECO:0000313" key="11">
    <source>
        <dbReference type="Ensembl" id="ENSSTUP00000051014.1"/>
    </source>
</evidence>
<evidence type="ECO:0000256" key="1">
    <source>
        <dbReference type="ARBA" id="ARBA00003306"/>
    </source>
</evidence>
<protein>
    <submittedName>
        <fullName evidence="11">Calcitonin/calcitonin-related polypeptide, alpha</fullName>
    </submittedName>
</protein>
<evidence type="ECO:0000256" key="4">
    <source>
        <dbReference type="ARBA" id="ARBA00022525"/>
    </source>
</evidence>
<name>A0A673ZUJ0_SALTR</name>
<evidence type="ECO:0000256" key="2">
    <source>
        <dbReference type="ARBA" id="ARBA00004613"/>
    </source>
</evidence>
<evidence type="ECO:0000256" key="3">
    <source>
        <dbReference type="ARBA" id="ARBA00009222"/>
    </source>
</evidence>
<dbReference type="InterPro" id="IPR015476">
    <property type="entry name" value="Calcitonin_gene-rel_peptide"/>
</dbReference>
<dbReference type="Gene3D" id="6.10.250.2190">
    <property type="match status" value="1"/>
</dbReference>
<feature type="domain" description="Calcitonin peptide-like" evidence="10">
    <location>
        <begin position="130"/>
        <end position="172"/>
    </location>
</feature>
<dbReference type="OMA" id="MYVSQAA"/>
<evidence type="ECO:0000256" key="8">
    <source>
        <dbReference type="PIRSR" id="PIRSR621116-50"/>
    </source>
</evidence>
<dbReference type="InterPro" id="IPR018360">
    <property type="entry name" value="Calcitonin_CS"/>
</dbReference>
<organism evidence="11 12">
    <name type="scientific">Salmo trutta</name>
    <name type="common">Brown trout</name>
    <dbReference type="NCBI Taxonomy" id="8032"/>
    <lineage>
        <taxon>Eukaryota</taxon>
        <taxon>Metazoa</taxon>
        <taxon>Chordata</taxon>
        <taxon>Craniata</taxon>
        <taxon>Vertebrata</taxon>
        <taxon>Euteleostomi</taxon>
        <taxon>Actinopterygii</taxon>
        <taxon>Neopterygii</taxon>
        <taxon>Teleostei</taxon>
        <taxon>Protacanthopterygii</taxon>
        <taxon>Salmoniformes</taxon>
        <taxon>Salmonidae</taxon>
        <taxon>Salmoninae</taxon>
        <taxon>Salmo</taxon>
    </lineage>
</organism>
<keyword evidence="5" id="KW-0165">Cleavage on pair of basic residues</keyword>
<dbReference type="Proteomes" id="UP000472277">
    <property type="component" value="Chromosome 12"/>
</dbReference>
<keyword evidence="9" id="KW-0472">Membrane</keyword>
<sequence length="181" mass="20387">MELTCDKSCVGTYEDVCFHPDEMLVLFCFERNVNVFKSKFLWLWMCFTAGTMVMMKLSALLIAYFLVICQMYSSHAAPARTGLESMTDQVTLTDYEARRLLNAIVKEFVQMTSEELEQQANEGNSVTAQKRACNTATCVTHRLADFLNRSGGMGNTNFVPTNVGAKAFGRRRRDSPMTAPM</sequence>
<dbReference type="Ensembl" id="ENSSTUT00000053340.1">
    <property type="protein sequence ID" value="ENSSTUP00000051014.1"/>
    <property type="gene ID" value="ENSSTUG00000021547.1"/>
</dbReference>
<comment type="function">
    <text evidence="1">Causes a rapid but short-lived drop in the level of calcium and phosphate in blood by promoting the incorporation of those ions in the bones.</text>
</comment>
<reference evidence="11" key="2">
    <citation type="submission" date="2025-09" db="UniProtKB">
        <authorList>
            <consortium name="Ensembl"/>
        </authorList>
    </citation>
    <scope>IDENTIFICATION</scope>
</reference>
<keyword evidence="9" id="KW-0812">Transmembrane</keyword>
<dbReference type="InterPro" id="IPR021116">
    <property type="entry name" value="Calcitonin/adrenomedullin"/>
</dbReference>
<keyword evidence="6" id="KW-0732">Signal</keyword>
<dbReference type="SMART" id="SM00113">
    <property type="entry name" value="CALCITONIN"/>
    <property type="match status" value="1"/>
</dbReference>
<evidence type="ECO:0000313" key="12">
    <source>
        <dbReference type="Proteomes" id="UP000472277"/>
    </source>
</evidence>
<evidence type="ECO:0000256" key="7">
    <source>
        <dbReference type="ARBA" id="ARBA00023157"/>
    </source>
</evidence>
<proteinExistence type="inferred from homology"/>
<accession>A0A673ZUJ0</accession>
<dbReference type="InterPro" id="IPR021117">
    <property type="entry name" value="Calcitonin-like"/>
</dbReference>
<gene>
    <name evidence="11" type="primary">LOC115203235</name>
</gene>
<dbReference type="GO" id="GO:0005179">
    <property type="term" value="F:hormone activity"/>
    <property type="evidence" value="ECO:0007669"/>
    <property type="project" value="InterPro"/>
</dbReference>
<dbReference type="InterPro" id="IPR001693">
    <property type="entry name" value="Calcitonin_peptide-like"/>
</dbReference>
<dbReference type="PANTHER" id="PTHR10505:SF16">
    <property type="entry name" value="CALCITONIN"/>
    <property type="match status" value="1"/>
</dbReference>
<dbReference type="Pfam" id="PF00214">
    <property type="entry name" value="Calc_CGRP_IAPP"/>
    <property type="match status" value="1"/>
</dbReference>
<dbReference type="GO" id="GO:0005615">
    <property type="term" value="C:extracellular space"/>
    <property type="evidence" value="ECO:0007669"/>
    <property type="project" value="TreeGrafter"/>
</dbReference>
<dbReference type="PROSITE" id="PS00258">
    <property type="entry name" value="CALCITONIN"/>
    <property type="match status" value="1"/>
</dbReference>
<dbReference type="GeneTree" id="ENSGT00940000156267"/>
<comment type="similarity">
    <text evidence="3">Belongs to the calcitonin family.</text>
</comment>
<reference evidence="11" key="1">
    <citation type="submission" date="2025-08" db="UniProtKB">
        <authorList>
            <consortium name="Ensembl"/>
        </authorList>
    </citation>
    <scope>IDENTIFICATION</scope>
</reference>
<dbReference type="GO" id="GO:0051480">
    <property type="term" value="P:regulation of cytosolic calcium ion concentration"/>
    <property type="evidence" value="ECO:0007669"/>
    <property type="project" value="TreeGrafter"/>
</dbReference>
<keyword evidence="7 8" id="KW-1015">Disulfide bond</keyword>
<evidence type="ECO:0000256" key="5">
    <source>
        <dbReference type="ARBA" id="ARBA00022685"/>
    </source>
</evidence>
<dbReference type="PRINTS" id="PR00817">
    <property type="entry name" value="CALCITONINB"/>
</dbReference>
<keyword evidence="12" id="KW-1185">Reference proteome</keyword>